<dbReference type="SUPFAM" id="SSF52540">
    <property type="entry name" value="P-loop containing nucleoside triphosphate hydrolases"/>
    <property type="match status" value="1"/>
</dbReference>
<accession>A0A1I4QLM5</accession>
<dbReference type="GO" id="GO:0016887">
    <property type="term" value="F:ATP hydrolysis activity"/>
    <property type="evidence" value="ECO:0007669"/>
    <property type="project" value="InterPro"/>
</dbReference>
<comment type="similarity">
    <text evidence="2">Belongs to the ABC transporter superfamily.</text>
</comment>
<evidence type="ECO:0000256" key="3">
    <source>
        <dbReference type="ARBA" id="ARBA00022448"/>
    </source>
</evidence>
<protein>
    <submittedName>
        <fullName evidence="9">ABC transporter ATP-binding protein</fullName>
    </submittedName>
</protein>
<name>A0A1I4QLM5_9HYPH</name>
<dbReference type="PROSITE" id="PS50893">
    <property type="entry name" value="ABC_TRANSPORTER_2"/>
    <property type="match status" value="1"/>
</dbReference>
<evidence type="ECO:0000256" key="6">
    <source>
        <dbReference type="ARBA" id="ARBA00022840"/>
    </source>
</evidence>
<dbReference type="InterPro" id="IPR003593">
    <property type="entry name" value="AAA+_ATPase"/>
</dbReference>
<dbReference type="PANTHER" id="PTHR42788:SF7">
    <property type="entry name" value="NITRATE ABC TRANSPORTER ATP-BINDING PROTEIN"/>
    <property type="match status" value="1"/>
</dbReference>
<proteinExistence type="inferred from homology"/>
<sequence>MISLDNVHVVFGRGTPLEKKALSGVSLTIKEGAFTTVIGSNGAGKSTLLGVLAGDVIPVEGSVRIGDADVTKLPTAARAGRVARVFQDPLAGSCGALSIEENLALAHKRGQRRGLKLALSHSRRKLFRERIAELDLGLENRMTDRMAMLSGGQRQAVSLVMAMMAGCDVLLLDEHTAALDPGMAEFVMKLTEKIVGANKLTTLMVTHSMRQALDYGNRTIMLHGGEIVLDVEGNNRRNLDVEDLIDMFRRVRGQTLDDDELLIAE</sequence>
<keyword evidence="4" id="KW-1003">Cell membrane</keyword>
<dbReference type="GO" id="GO:0005886">
    <property type="term" value="C:plasma membrane"/>
    <property type="evidence" value="ECO:0007669"/>
    <property type="project" value="UniProtKB-SubCell"/>
</dbReference>
<evidence type="ECO:0000256" key="7">
    <source>
        <dbReference type="ARBA" id="ARBA00023136"/>
    </source>
</evidence>
<dbReference type="RefSeq" id="WP_101287720.1">
    <property type="nucleotide sequence ID" value="NZ_FOUQ01000001.1"/>
</dbReference>
<evidence type="ECO:0000313" key="10">
    <source>
        <dbReference type="Proteomes" id="UP000233491"/>
    </source>
</evidence>
<keyword evidence="6 9" id="KW-0067">ATP-binding</keyword>
<keyword evidence="5" id="KW-0547">Nucleotide-binding</keyword>
<evidence type="ECO:0000256" key="2">
    <source>
        <dbReference type="ARBA" id="ARBA00005417"/>
    </source>
</evidence>
<dbReference type="InterPro" id="IPR003439">
    <property type="entry name" value="ABC_transporter-like_ATP-bd"/>
</dbReference>
<dbReference type="PANTHER" id="PTHR42788">
    <property type="entry name" value="TAURINE IMPORT ATP-BINDING PROTEIN-RELATED"/>
    <property type="match status" value="1"/>
</dbReference>
<keyword evidence="3" id="KW-0813">Transport</keyword>
<dbReference type="Pfam" id="PF00005">
    <property type="entry name" value="ABC_tran"/>
    <property type="match status" value="1"/>
</dbReference>
<dbReference type="AlphaFoldDB" id="A0A1I4QLM5"/>
<dbReference type="GO" id="GO:0005524">
    <property type="term" value="F:ATP binding"/>
    <property type="evidence" value="ECO:0007669"/>
    <property type="project" value="UniProtKB-KW"/>
</dbReference>
<dbReference type="SMART" id="SM00382">
    <property type="entry name" value="AAA"/>
    <property type="match status" value="1"/>
</dbReference>
<dbReference type="InterPro" id="IPR017871">
    <property type="entry name" value="ABC_transporter-like_CS"/>
</dbReference>
<reference evidence="9 10" key="1">
    <citation type="submission" date="2017-12" db="EMBL/GenBank/DDBJ databases">
        <title>Anaerobic carbon monoxide metabolism by Pleomorphomonas carboxyditropha sp. nov., a new mesophilic hydrogenogenic carboxidotroph.</title>
        <authorList>
            <person name="Esquivel-Elizondo S."/>
            <person name="Krajmalnik-Brown R."/>
        </authorList>
    </citation>
    <scope>NUCLEOTIDE SEQUENCE [LARGE SCALE GENOMIC DNA]</scope>
    <source>
        <strain evidence="9 10">R5-392</strain>
    </source>
</reference>
<gene>
    <name evidence="9" type="ORF">CXZ10_04210</name>
</gene>
<dbReference type="InterPro" id="IPR050166">
    <property type="entry name" value="ABC_transporter_ATP-bind"/>
</dbReference>
<feature type="domain" description="ABC transporter" evidence="8">
    <location>
        <begin position="2"/>
        <end position="249"/>
    </location>
</feature>
<dbReference type="InterPro" id="IPR027417">
    <property type="entry name" value="P-loop_NTPase"/>
</dbReference>
<evidence type="ECO:0000256" key="1">
    <source>
        <dbReference type="ARBA" id="ARBA00004202"/>
    </source>
</evidence>
<dbReference type="Gene3D" id="3.40.50.300">
    <property type="entry name" value="P-loop containing nucleotide triphosphate hydrolases"/>
    <property type="match status" value="1"/>
</dbReference>
<evidence type="ECO:0000313" key="9">
    <source>
        <dbReference type="EMBL" id="PKR90576.1"/>
    </source>
</evidence>
<comment type="caution">
    <text evidence="9">The sequence shown here is derived from an EMBL/GenBank/DDBJ whole genome shotgun (WGS) entry which is preliminary data.</text>
</comment>
<dbReference type="EMBL" id="PJNW01000002">
    <property type="protein sequence ID" value="PKR90576.1"/>
    <property type="molecule type" value="Genomic_DNA"/>
</dbReference>
<dbReference type="PROSITE" id="PS00211">
    <property type="entry name" value="ABC_TRANSPORTER_1"/>
    <property type="match status" value="1"/>
</dbReference>
<evidence type="ECO:0000259" key="8">
    <source>
        <dbReference type="PROSITE" id="PS50893"/>
    </source>
</evidence>
<keyword evidence="10" id="KW-1185">Reference proteome</keyword>
<dbReference type="OrthoDB" id="9776369at2"/>
<organism evidence="9 10">
    <name type="scientific">Pleomorphomonas diazotrophica</name>
    <dbReference type="NCBI Taxonomy" id="1166257"/>
    <lineage>
        <taxon>Bacteria</taxon>
        <taxon>Pseudomonadati</taxon>
        <taxon>Pseudomonadota</taxon>
        <taxon>Alphaproteobacteria</taxon>
        <taxon>Hyphomicrobiales</taxon>
        <taxon>Pleomorphomonadaceae</taxon>
        <taxon>Pleomorphomonas</taxon>
    </lineage>
</organism>
<comment type="subcellular location">
    <subcellularLocation>
        <location evidence="1">Cell membrane</location>
        <topology evidence="1">Peripheral membrane protein</topology>
    </subcellularLocation>
</comment>
<keyword evidence="7" id="KW-0472">Membrane</keyword>
<dbReference type="Proteomes" id="UP000233491">
    <property type="component" value="Unassembled WGS sequence"/>
</dbReference>
<evidence type="ECO:0000256" key="4">
    <source>
        <dbReference type="ARBA" id="ARBA00022475"/>
    </source>
</evidence>
<evidence type="ECO:0000256" key="5">
    <source>
        <dbReference type="ARBA" id="ARBA00022741"/>
    </source>
</evidence>